<dbReference type="PANTHER" id="PTHR43711:SF31">
    <property type="entry name" value="HISTIDINE KINASE"/>
    <property type="match status" value="1"/>
</dbReference>
<dbReference type="InterPro" id="IPR050736">
    <property type="entry name" value="Sensor_HK_Regulatory"/>
</dbReference>
<dbReference type="RefSeq" id="WP_270096947.1">
    <property type="nucleotide sequence ID" value="NZ_JAQFFK010000006.1"/>
</dbReference>
<evidence type="ECO:0000256" key="9">
    <source>
        <dbReference type="ARBA" id="ARBA00023136"/>
    </source>
</evidence>
<gene>
    <name evidence="12" type="ORF">J2750_002443</name>
</gene>
<dbReference type="InterPro" id="IPR005467">
    <property type="entry name" value="His_kinase_dom"/>
</dbReference>
<dbReference type="InterPro" id="IPR000700">
    <property type="entry name" value="PAS-assoc_C"/>
</dbReference>
<dbReference type="InterPro" id="IPR036097">
    <property type="entry name" value="HisK_dim/P_sf"/>
</dbReference>
<dbReference type="InterPro" id="IPR035965">
    <property type="entry name" value="PAS-like_dom_sf"/>
</dbReference>
<dbReference type="SUPFAM" id="SSF55785">
    <property type="entry name" value="PYP-like sensor domain (PAS domain)"/>
    <property type="match status" value="1"/>
</dbReference>
<comment type="subcellular location">
    <subcellularLocation>
        <location evidence="2">Membrane</location>
    </subcellularLocation>
</comment>
<keyword evidence="4" id="KW-0808">Transferase</keyword>
<evidence type="ECO:0000256" key="4">
    <source>
        <dbReference type="ARBA" id="ARBA00022679"/>
    </source>
</evidence>
<dbReference type="PROSITE" id="PS50109">
    <property type="entry name" value="HIS_KIN"/>
    <property type="match status" value="1"/>
</dbReference>
<keyword evidence="8" id="KW-0902">Two-component regulatory system</keyword>
<protein>
    <recommendedName>
        <fullName evidence="3">histidine kinase</fullName>
        <ecNumber evidence="3">2.7.13.3</ecNumber>
    </recommendedName>
</protein>
<dbReference type="GO" id="GO:0005524">
    <property type="term" value="F:ATP binding"/>
    <property type="evidence" value="ECO:0007669"/>
    <property type="project" value="UniProtKB-KW"/>
</dbReference>
<dbReference type="SMART" id="SM00388">
    <property type="entry name" value="HisKA"/>
    <property type="match status" value="1"/>
</dbReference>
<dbReference type="Pfam" id="PF14417">
    <property type="entry name" value="MEDS"/>
    <property type="match status" value="1"/>
</dbReference>
<evidence type="ECO:0000256" key="2">
    <source>
        <dbReference type="ARBA" id="ARBA00004370"/>
    </source>
</evidence>
<dbReference type="InterPro" id="IPR036890">
    <property type="entry name" value="HATPase_C_sf"/>
</dbReference>
<dbReference type="Gene3D" id="3.30.450.20">
    <property type="entry name" value="PAS domain"/>
    <property type="match status" value="1"/>
</dbReference>
<comment type="catalytic activity">
    <reaction evidence="1">
        <text>ATP + protein L-histidine = ADP + protein N-phospho-L-histidine.</text>
        <dbReference type="EC" id="2.7.13.3"/>
    </reaction>
</comment>
<feature type="domain" description="PAC" evidence="11">
    <location>
        <begin position="289"/>
        <end position="341"/>
    </location>
</feature>
<dbReference type="Gene3D" id="1.10.287.130">
    <property type="match status" value="1"/>
</dbReference>
<keyword evidence="5" id="KW-0547">Nucleotide-binding</keyword>
<dbReference type="InterPro" id="IPR025847">
    <property type="entry name" value="MEDS_domain"/>
</dbReference>
<dbReference type="AlphaFoldDB" id="A0AA90U1I4"/>
<dbReference type="GO" id="GO:0016020">
    <property type="term" value="C:membrane"/>
    <property type="evidence" value="ECO:0007669"/>
    <property type="project" value="UniProtKB-SubCell"/>
</dbReference>
<dbReference type="Proteomes" id="UP001185015">
    <property type="component" value="Unassembled WGS sequence"/>
</dbReference>
<dbReference type="EMBL" id="JAVDQI010000016">
    <property type="protein sequence ID" value="MDR6223962.1"/>
    <property type="molecule type" value="Genomic_DNA"/>
</dbReference>
<name>A0AA90U1I4_9EURY</name>
<dbReference type="InterPro" id="IPR003661">
    <property type="entry name" value="HisK_dim/P_dom"/>
</dbReference>
<evidence type="ECO:0000259" key="10">
    <source>
        <dbReference type="PROSITE" id="PS50109"/>
    </source>
</evidence>
<reference evidence="12 13" key="1">
    <citation type="submission" date="2023-07" db="EMBL/GenBank/DDBJ databases">
        <title>Genomic Encyclopedia of Type Strains, Phase IV (KMG-IV): sequencing the most valuable type-strain genomes for metagenomic binning, comparative biology and taxonomic classification.</title>
        <authorList>
            <person name="Goeker M."/>
        </authorList>
    </citation>
    <scope>NUCLEOTIDE SEQUENCE [LARGE SCALE GENOMIC DNA]</scope>
    <source>
        <strain evidence="12 13">DSM 17273</strain>
    </source>
</reference>
<dbReference type="EC" id="2.7.13.3" evidence="3"/>
<dbReference type="Pfam" id="PF00512">
    <property type="entry name" value="HisKA"/>
    <property type="match status" value="1"/>
</dbReference>
<dbReference type="CDD" id="cd00130">
    <property type="entry name" value="PAS"/>
    <property type="match status" value="1"/>
</dbReference>
<feature type="domain" description="Histidine kinase" evidence="10">
    <location>
        <begin position="359"/>
        <end position="490"/>
    </location>
</feature>
<dbReference type="Gene3D" id="3.30.565.10">
    <property type="entry name" value="Histidine kinase-like ATPase, C-terminal domain"/>
    <property type="match status" value="1"/>
</dbReference>
<dbReference type="FunFam" id="1.10.287.130:FF:000038">
    <property type="entry name" value="Sensory transduction histidine kinase"/>
    <property type="match status" value="1"/>
</dbReference>
<evidence type="ECO:0000256" key="8">
    <source>
        <dbReference type="ARBA" id="ARBA00023012"/>
    </source>
</evidence>
<dbReference type="InterPro" id="IPR000014">
    <property type="entry name" value="PAS"/>
</dbReference>
<keyword evidence="13" id="KW-1185">Reference proteome</keyword>
<dbReference type="SUPFAM" id="SSF55874">
    <property type="entry name" value="ATPase domain of HSP90 chaperone/DNA topoisomerase II/histidine kinase"/>
    <property type="match status" value="1"/>
</dbReference>
<dbReference type="InterPro" id="IPR013655">
    <property type="entry name" value="PAS_fold_3"/>
</dbReference>
<dbReference type="GO" id="GO:0000155">
    <property type="term" value="F:phosphorelay sensor kinase activity"/>
    <property type="evidence" value="ECO:0007669"/>
    <property type="project" value="InterPro"/>
</dbReference>
<dbReference type="NCBIfam" id="TIGR00229">
    <property type="entry name" value="sensory_box"/>
    <property type="match status" value="1"/>
</dbReference>
<evidence type="ECO:0000256" key="3">
    <source>
        <dbReference type="ARBA" id="ARBA00012438"/>
    </source>
</evidence>
<dbReference type="PROSITE" id="PS50113">
    <property type="entry name" value="PAC"/>
    <property type="match status" value="1"/>
</dbReference>
<sequence length="490" mass="55846">MQDYFGKMDLSLSEVPHGGHITLVYKNDDDVIDFVSSFLNSGSKRNDFCIWITPEINEYDYSNAFFEEKIALISQRSCSSNFDHVLVDPALLSNAEIFCDVIIELLEKKQKYAIANGFNGLRVNIDLTADKGQMLPFLRYCRELIISSTSAIELTTLFTCPLESFSSSEVFDLMDDRGHTILKKNGTWTYLADLLSKKYRKHLRSSPELMRKEKNLKAIYRDSPVVAFLRNSENGFPIEFVSDNISQFGYSAEYLMSQKFLYKDIIHPLDIDDYLISLSEYIKNKSHEFKKEYRILDSERNIHWVNETSLIETDNSGNPTRFQGIIVDMTERKKAEAMIIQAKHIAEVANKTKSEFLANMSHELRTPLNAVIGFSNVLIHTDVGPLNEKQTRYINNISKSGTHLLALINNILDLSKIEADKMELQTENILFVGVLNDVESIVSPLVQNKKLCLNMSIEADDICIHADKLKLKQVLFNLVSNAIKFTPEGG</sequence>
<evidence type="ECO:0000256" key="7">
    <source>
        <dbReference type="ARBA" id="ARBA00022840"/>
    </source>
</evidence>
<evidence type="ECO:0000256" key="6">
    <source>
        <dbReference type="ARBA" id="ARBA00022777"/>
    </source>
</evidence>
<accession>A0AA90U1I4</accession>
<keyword evidence="9" id="KW-0472">Membrane</keyword>
<dbReference type="SUPFAM" id="SSF47384">
    <property type="entry name" value="Homodimeric domain of signal transducing histidine kinase"/>
    <property type="match status" value="1"/>
</dbReference>
<proteinExistence type="predicted"/>
<dbReference type="CDD" id="cd00082">
    <property type="entry name" value="HisKA"/>
    <property type="match status" value="1"/>
</dbReference>
<evidence type="ECO:0000256" key="1">
    <source>
        <dbReference type="ARBA" id="ARBA00000085"/>
    </source>
</evidence>
<evidence type="ECO:0000259" key="11">
    <source>
        <dbReference type="PROSITE" id="PS50113"/>
    </source>
</evidence>
<evidence type="ECO:0000313" key="12">
    <source>
        <dbReference type="EMBL" id="MDR6223962.1"/>
    </source>
</evidence>
<keyword evidence="6" id="KW-0418">Kinase</keyword>
<keyword evidence="7" id="KW-0067">ATP-binding</keyword>
<evidence type="ECO:0000256" key="5">
    <source>
        <dbReference type="ARBA" id="ARBA00022741"/>
    </source>
</evidence>
<dbReference type="Pfam" id="PF08447">
    <property type="entry name" value="PAS_3"/>
    <property type="match status" value="1"/>
</dbReference>
<comment type="caution">
    <text evidence="12">The sequence shown here is derived from an EMBL/GenBank/DDBJ whole genome shotgun (WGS) entry which is preliminary data.</text>
</comment>
<organism evidence="12 13">
    <name type="scientific">Methanococcoides alaskense</name>
    <dbReference type="NCBI Taxonomy" id="325778"/>
    <lineage>
        <taxon>Archaea</taxon>
        <taxon>Methanobacteriati</taxon>
        <taxon>Methanobacteriota</taxon>
        <taxon>Stenosarchaea group</taxon>
        <taxon>Methanomicrobia</taxon>
        <taxon>Methanosarcinales</taxon>
        <taxon>Methanosarcinaceae</taxon>
        <taxon>Methanococcoides</taxon>
    </lineage>
</organism>
<dbReference type="PANTHER" id="PTHR43711">
    <property type="entry name" value="TWO-COMPONENT HISTIDINE KINASE"/>
    <property type="match status" value="1"/>
</dbReference>
<evidence type="ECO:0000313" key="13">
    <source>
        <dbReference type="Proteomes" id="UP001185015"/>
    </source>
</evidence>